<evidence type="ECO:0000313" key="1">
    <source>
        <dbReference type="EMBL" id="KAA9374475.1"/>
    </source>
</evidence>
<proteinExistence type="predicted"/>
<name>A0A5J5JWM7_9ACTN</name>
<dbReference type="RefSeq" id="WP_150938922.1">
    <property type="nucleotide sequence ID" value="NZ_VYTZ01000016.1"/>
</dbReference>
<evidence type="ECO:0000313" key="2">
    <source>
        <dbReference type="Proteomes" id="UP000327011"/>
    </source>
</evidence>
<dbReference type="Proteomes" id="UP000327011">
    <property type="component" value="Unassembled WGS sequence"/>
</dbReference>
<accession>A0A5J5JWM7</accession>
<organism evidence="1 2">
    <name type="scientific">Microbispora cellulosiformans</name>
    <dbReference type="NCBI Taxonomy" id="2614688"/>
    <lineage>
        <taxon>Bacteria</taxon>
        <taxon>Bacillati</taxon>
        <taxon>Actinomycetota</taxon>
        <taxon>Actinomycetes</taxon>
        <taxon>Streptosporangiales</taxon>
        <taxon>Streptosporangiaceae</taxon>
        <taxon>Microbispora</taxon>
    </lineage>
</organism>
<keyword evidence="2" id="KW-1185">Reference proteome</keyword>
<dbReference type="AlphaFoldDB" id="A0A5J5JWM7"/>
<reference evidence="1 2" key="1">
    <citation type="submission" date="2019-09" db="EMBL/GenBank/DDBJ databases">
        <title>Screening of Novel Bioactive Compounds from Soil-Associated.</title>
        <authorList>
            <person name="Gong X."/>
        </authorList>
    </citation>
    <scope>NUCLEOTIDE SEQUENCE [LARGE SCALE GENOMIC DNA]</scope>
    <source>
        <strain evidence="1 2">Gxj-6</strain>
    </source>
</reference>
<comment type="caution">
    <text evidence="1">The sequence shown here is derived from an EMBL/GenBank/DDBJ whole genome shotgun (WGS) entry which is preliminary data.</text>
</comment>
<dbReference type="EMBL" id="VYTZ01000016">
    <property type="protein sequence ID" value="KAA9374475.1"/>
    <property type="molecule type" value="Genomic_DNA"/>
</dbReference>
<sequence>MGPRLAPVLPVAFKFSAVVKAEPAARGITPGVVARLHLEDGRTVFFKGAPYNDRPAALLYKREIWLGSIMPASAPAPRMLWATTG</sequence>
<gene>
    <name evidence="1" type="ORF">F5972_31755</name>
</gene>
<protein>
    <submittedName>
        <fullName evidence="1">Uncharacterized protein</fullName>
    </submittedName>
</protein>